<organism evidence="1 2">
    <name type="scientific">Collimonas pratensis</name>
    <dbReference type="NCBI Taxonomy" id="279113"/>
    <lineage>
        <taxon>Bacteria</taxon>
        <taxon>Pseudomonadati</taxon>
        <taxon>Pseudomonadota</taxon>
        <taxon>Betaproteobacteria</taxon>
        <taxon>Burkholderiales</taxon>
        <taxon>Oxalobacteraceae</taxon>
        <taxon>Collimonas</taxon>
    </lineage>
</organism>
<reference evidence="1 2" key="1">
    <citation type="submission" date="2015-11" db="EMBL/GenBank/DDBJ databases">
        <title>Exploring the genomic traits of fungus-feeding bacterial genus Collimonas.</title>
        <authorList>
            <person name="Song C."/>
            <person name="Schmidt R."/>
            <person name="de Jager V."/>
            <person name="Krzyzanowska D."/>
            <person name="Jongedijk E."/>
            <person name="Cankar K."/>
            <person name="Beekwilder J."/>
            <person name="van Veen A."/>
            <person name="de Boer W."/>
            <person name="van Veen J.A."/>
            <person name="Garbeva P."/>
        </authorList>
    </citation>
    <scope>NUCLEOTIDE SEQUENCE [LARGE SCALE GENOMIC DNA]</scope>
    <source>
        <strain evidence="1 2">Ter91</strain>
    </source>
</reference>
<dbReference type="EMBL" id="CP013234">
    <property type="protein sequence ID" value="AMP02430.1"/>
    <property type="molecule type" value="Genomic_DNA"/>
</dbReference>
<dbReference type="KEGG" id="cpra:CPter91_0030"/>
<protein>
    <submittedName>
        <fullName evidence="1">Uncharacterized protein</fullName>
    </submittedName>
</protein>
<evidence type="ECO:0000313" key="1">
    <source>
        <dbReference type="EMBL" id="AMP02430.1"/>
    </source>
</evidence>
<dbReference type="STRING" id="279113.CPter91_0030"/>
<dbReference type="AlphaFoldDB" id="A0A127PX57"/>
<proteinExistence type="predicted"/>
<dbReference type="Proteomes" id="UP000074561">
    <property type="component" value="Chromosome"/>
</dbReference>
<gene>
    <name evidence="1" type="ORF">CPter91_0030</name>
</gene>
<dbReference type="PATRIC" id="fig|279113.9.peg.31"/>
<name>A0A127PX57_9BURK</name>
<accession>A0A127PX57</accession>
<evidence type="ECO:0000313" key="2">
    <source>
        <dbReference type="Proteomes" id="UP000074561"/>
    </source>
</evidence>
<sequence length="45" mass="4792">MNFCAARPPCATAATLCHRAAPHRIAALIADQQACRFSPKNIALV</sequence>